<feature type="domain" description="Nudix hydrolase" evidence="5">
    <location>
        <begin position="33"/>
        <end position="169"/>
    </location>
</feature>
<dbReference type="RefSeq" id="WP_121484645.1">
    <property type="nucleotide sequence ID" value="NZ_QQXL01000003.1"/>
</dbReference>
<proteinExistence type="inferred from homology"/>
<protein>
    <submittedName>
        <fullName evidence="6">NUDIX domain-containing protein</fullName>
    </submittedName>
</protein>
<dbReference type="InterPro" id="IPR020084">
    <property type="entry name" value="NUDIX_hydrolase_CS"/>
</dbReference>
<dbReference type="PROSITE" id="PS00893">
    <property type="entry name" value="NUDIX_BOX"/>
    <property type="match status" value="1"/>
</dbReference>
<dbReference type="GO" id="GO:0016787">
    <property type="term" value="F:hydrolase activity"/>
    <property type="evidence" value="ECO:0007669"/>
    <property type="project" value="UniProtKB-KW"/>
</dbReference>
<dbReference type="Gene3D" id="3.90.79.10">
    <property type="entry name" value="Nucleoside Triphosphate Pyrophosphohydrolase"/>
    <property type="match status" value="1"/>
</dbReference>
<accession>A0A496PJE2</accession>
<sequence length="200" mass="21708">MSTPQFVLDLRAKIGHAPLWMPGVKGAVLRHAPHTEGADARAAAPAASSMQVLLVQRRDNGRWTVPAGILEPGEEPADAIVREVWEEAGVHARALRLVGVQTTQPTVYPNGDHAQYLDVVMALEALSGEARVNDDENLAVQWRSVDDLEDVPALHRRAIEWARSQDPRFADPAGKHPLSDAAWFVSEGQARRPAAQASTA</sequence>
<dbReference type="Pfam" id="PF00293">
    <property type="entry name" value="NUDIX"/>
    <property type="match status" value="1"/>
</dbReference>
<evidence type="ECO:0000313" key="6">
    <source>
        <dbReference type="EMBL" id="RKW70621.1"/>
    </source>
</evidence>
<dbReference type="CDD" id="cd18879">
    <property type="entry name" value="NUDIX_Hydrolase"/>
    <property type="match status" value="1"/>
</dbReference>
<dbReference type="Proteomes" id="UP000273119">
    <property type="component" value="Unassembled WGS sequence"/>
</dbReference>
<evidence type="ECO:0000259" key="5">
    <source>
        <dbReference type="PROSITE" id="PS51462"/>
    </source>
</evidence>
<keyword evidence="3 4" id="KW-0378">Hydrolase</keyword>
<name>A0A496PJE2_9MICC</name>
<dbReference type="PANTHER" id="PTHR43046">
    <property type="entry name" value="GDP-MANNOSE MANNOSYL HYDROLASE"/>
    <property type="match status" value="1"/>
</dbReference>
<reference evidence="6 7" key="1">
    <citation type="submission" date="2018-07" db="EMBL/GenBank/DDBJ databases">
        <title>Arthrobacter sp. nov., isolated from raw cow's milk with high bacterial count.</title>
        <authorList>
            <person name="Hahne J."/>
            <person name="Isele D."/>
            <person name="Lipski A."/>
        </authorList>
    </citation>
    <scope>NUCLEOTIDE SEQUENCE [LARGE SCALE GENOMIC DNA]</scope>
    <source>
        <strain evidence="6 7">JZ R-183</strain>
    </source>
</reference>
<evidence type="ECO:0000256" key="2">
    <source>
        <dbReference type="ARBA" id="ARBA00005582"/>
    </source>
</evidence>
<dbReference type="PRINTS" id="PR00502">
    <property type="entry name" value="NUDIXFAMILY"/>
</dbReference>
<dbReference type="SUPFAM" id="SSF55811">
    <property type="entry name" value="Nudix"/>
    <property type="match status" value="1"/>
</dbReference>
<dbReference type="InterPro" id="IPR000086">
    <property type="entry name" value="NUDIX_hydrolase_dom"/>
</dbReference>
<dbReference type="InterPro" id="IPR015797">
    <property type="entry name" value="NUDIX_hydrolase-like_dom_sf"/>
</dbReference>
<dbReference type="PROSITE" id="PS51462">
    <property type="entry name" value="NUDIX"/>
    <property type="match status" value="1"/>
</dbReference>
<comment type="similarity">
    <text evidence="2 4">Belongs to the Nudix hydrolase family.</text>
</comment>
<evidence type="ECO:0000256" key="4">
    <source>
        <dbReference type="RuleBase" id="RU003476"/>
    </source>
</evidence>
<dbReference type="EMBL" id="QQXL01000003">
    <property type="protein sequence ID" value="RKW70621.1"/>
    <property type="molecule type" value="Genomic_DNA"/>
</dbReference>
<evidence type="ECO:0000256" key="1">
    <source>
        <dbReference type="ARBA" id="ARBA00001946"/>
    </source>
</evidence>
<dbReference type="AlphaFoldDB" id="A0A496PJE2"/>
<evidence type="ECO:0000313" key="7">
    <source>
        <dbReference type="Proteomes" id="UP000273119"/>
    </source>
</evidence>
<comment type="caution">
    <text evidence="6">The sequence shown here is derived from an EMBL/GenBank/DDBJ whole genome shotgun (WGS) entry which is preliminary data.</text>
</comment>
<evidence type="ECO:0000256" key="3">
    <source>
        <dbReference type="ARBA" id="ARBA00022801"/>
    </source>
</evidence>
<dbReference type="PANTHER" id="PTHR43046:SF14">
    <property type="entry name" value="MUTT_NUDIX FAMILY PROTEIN"/>
    <property type="match status" value="1"/>
</dbReference>
<gene>
    <name evidence="6" type="ORF">DWQ67_05735</name>
</gene>
<organism evidence="6 7">
    <name type="scientific">Galactobacter caseinivorans</name>
    <dbReference type="NCBI Taxonomy" id="2676123"/>
    <lineage>
        <taxon>Bacteria</taxon>
        <taxon>Bacillati</taxon>
        <taxon>Actinomycetota</taxon>
        <taxon>Actinomycetes</taxon>
        <taxon>Micrococcales</taxon>
        <taxon>Micrococcaceae</taxon>
        <taxon>Galactobacter</taxon>
    </lineage>
</organism>
<comment type="cofactor">
    <cofactor evidence="1">
        <name>Mg(2+)</name>
        <dbReference type="ChEBI" id="CHEBI:18420"/>
    </cofactor>
</comment>
<keyword evidence="7" id="KW-1185">Reference proteome</keyword>
<dbReference type="InterPro" id="IPR020476">
    <property type="entry name" value="Nudix_hydrolase"/>
</dbReference>